<dbReference type="Pfam" id="PF05699">
    <property type="entry name" value="Dimer_Tnp_hAT"/>
    <property type="match status" value="1"/>
</dbReference>
<proteinExistence type="predicted"/>
<dbReference type="InterPro" id="IPR003656">
    <property type="entry name" value="Znf_BED"/>
</dbReference>
<feature type="compositionally biased region" description="Basic and acidic residues" evidence="8">
    <location>
        <begin position="166"/>
        <end position="184"/>
    </location>
</feature>
<evidence type="ECO:0000256" key="3">
    <source>
        <dbReference type="ARBA" id="ARBA00022771"/>
    </source>
</evidence>
<dbReference type="GO" id="GO:0008270">
    <property type="term" value="F:zinc ion binding"/>
    <property type="evidence" value="ECO:0007669"/>
    <property type="project" value="UniProtKB-KW"/>
</dbReference>
<keyword evidence="6" id="KW-0539">Nucleus</keyword>
<evidence type="ECO:0000256" key="8">
    <source>
        <dbReference type="SAM" id="MobiDB-lite"/>
    </source>
</evidence>
<dbReference type="SUPFAM" id="SSF52540">
    <property type="entry name" value="P-loop containing nucleoside triphosphate hydrolases"/>
    <property type="match status" value="1"/>
</dbReference>
<dbReference type="InterPro" id="IPR014001">
    <property type="entry name" value="Helicase_ATP-bd"/>
</dbReference>
<dbReference type="InterPro" id="IPR008906">
    <property type="entry name" value="HATC_C_dom"/>
</dbReference>
<feature type="region of interest" description="Disordered" evidence="8">
    <location>
        <begin position="570"/>
        <end position="618"/>
    </location>
</feature>
<evidence type="ECO:0000256" key="4">
    <source>
        <dbReference type="ARBA" id="ARBA00022833"/>
    </source>
</evidence>
<feature type="domain" description="BED-type" evidence="9">
    <location>
        <begin position="1111"/>
        <end position="1167"/>
    </location>
</feature>
<name>A0A7J7FSZ9_CAMSI</name>
<protein>
    <recommendedName>
        <fullName evidence="13">BED-type domain-containing protein</fullName>
    </recommendedName>
</protein>
<evidence type="ECO:0000259" key="9">
    <source>
        <dbReference type="PROSITE" id="PS50808"/>
    </source>
</evidence>
<dbReference type="PANTHER" id="PTHR32166:SF122">
    <property type="entry name" value="OS09G0499600 PROTEIN"/>
    <property type="match status" value="1"/>
</dbReference>
<reference evidence="11 12" key="2">
    <citation type="submission" date="2020-07" db="EMBL/GenBank/DDBJ databases">
        <title>Genome assembly of wild tea tree DASZ reveals pedigree and selection history of tea varieties.</title>
        <authorList>
            <person name="Zhang W."/>
        </authorList>
    </citation>
    <scope>NUCLEOTIDE SEQUENCE [LARGE SCALE GENOMIC DNA]</scope>
    <source>
        <strain evidence="12">cv. G240</strain>
        <tissue evidence="11">Leaf</tissue>
    </source>
</reference>
<keyword evidence="12" id="KW-1185">Reference proteome</keyword>
<gene>
    <name evidence="11" type="ORF">HYC85_032090</name>
</gene>
<dbReference type="Proteomes" id="UP000593564">
    <property type="component" value="Unassembled WGS sequence"/>
</dbReference>
<dbReference type="InterPro" id="IPR007021">
    <property type="entry name" value="DUF659"/>
</dbReference>
<keyword evidence="3 7" id="KW-0863">Zinc-finger</keyword>
<accession>A0A7J7FSZ9</accession>
<dbReference type="PROSITE" id="PS50808">
    <property type="entry name" value="ZF_BED"/>
    <property type="match status" value="1"/>
</dbReference>
<feature type="region of interest" description="Disordered" evidence="8">
    <location>
        <begin position="636"/>
        <end position="687"/>
    </location>
</feature>
<dbReference type="InterPro" id="IPR012337">
    <property type="entry name" value="RNaseH-like_sf"/>
</dbReference>
<dbReference type="InterPro" id="IPR013087">
    <property type="entry name" value="Znf_C2H2_type"/>
</dbReference>
<feature type="compositionally biased region" description="Polar residues" evidence="8">
    <location>
        <begin position="153"/>
        <end position="165"/>
    </location>
</feature>
<dbReference type="InterPro" id="IPR038718">
    <property type="entry name" value="SNF2-like_sf"/>
</dbReference>
<evidence type="ECO:0000256" key="5">
    <source>
        <dbReference type="ARBA" id="ARBA00023125"/>
    </source>
</evidence>
<evidence type="ECO:0000313" key="11">
    <source>
        <dbReference type="EMBL" id="KAF5931217.1"/>
    </source>
</evidence>
<evidence type="ECO:0000259" key="10">
    <source>
        <dbReference type="PROSITE" id="PS51192"/>
    </source>
</evidence>
<dbReference type="SUPFAM" id="SSF53098">
    <property type="entry name" value="Ribonuclease H-like"/>
    <property type="match status" value="1"/>
</dbReference>
<dbReference type="Pfam" id="PF00176">
    <property type="entry name" value="SNF2-rel_dom"/>
    <property type="match status" value="1"/>
</dbReference>
<dbReference type="PROSITE" id="PS00028">
    <property type="entry name" value="ZINC_FINGER_C2H2_1"/>
    <property type="match status" value="1"/>
</dbReference>
<feature type="region of interest" description="Disordered" evidence="8">
    <location>
        <begin position="271"/>
        <end position="295"/>
    </location>
</feature>
<feature type="compositionally biased region" description="Polar residues" evidence="8">
    <location>
        <begin position="640"/>
        <end position="650"/>
    </location>
</feature>
<evidence type="ECO:0000256" key="7">
    <source>
        <dbReference type="PROSITE-ProRule" id="PRU00027"/>
    </source>
</evidence>
<organism evidence="11 12">
    <name type="scientific">Camellia sinensis</name>
    <name type="common">Tea plant</name>
    <name type="synonym">Thea sinensis</name>
    <dbReference type="NCBI Taxonomy" id="4442"/>
    <lineage>
        <taxon>Eukaryota</taxon>
        <taxon>Viridiplantae</taxon>
        <taxon>Streptophyta</taxon>
        <taxon>Embryophyta</taxon>
        <taxon>Tracheophyta</taxon>
        <taxon>Spermatophyta</taxon>
        <taxon>Magnoliopsida</taxon>
        <taxon>eudicotyledons</taxon>
        <taxon>Gunneridae</taxon>
        <taxon>Pentapetalae</taxon>
        <taxon>asterids</taxon>
        <taxon>Ericales</taxon>
        <taxon>Theaceae</taxon>
        <taxon>Camellia</taxon>
    </lineage>
</organism>
<feature type="compositionally biased region" description="Polar residues" evidence="8">
    <location>
        <begin position="571"/>
        <end position="586"/>
    </location>
</feature>
<comment type="subcellular location">
    <subcellularLocation>
        <location evidence="1">Nucleus</location>
    </subcellularLocation>
</comment>
<comment type="caution">
    <text evidence="11">The sequence shown here is derived from an EMBL/GenBank/DDBJ whole genome shotgun (WGS) entry which is preliminary data.</text>
</comment>
<sequence>MAAPPNAELEAAKFLHKLIQESTDEPTKLARKLYVILQHMRSNGKENSMPYQVISRAMETVINQHSIDMEALNSSRLPLSGVTHMGDSSSTQFAGSSQTAAIAKDSKAGMSESEVTNSHPSSRPPVGPSGAGHDIYQGSVSRLGTKSLDDESPSSFDTRSANSQSQERHDTSNRDKANQNDGKKAGSKRKRADSSSTAEPHIDNPQHVDTGNLHARKGKLVNKVKPPGSLSVKGSEHSHFNLVQGSGQMEHIPTLPSSMSSTNINNSISQAANSEFPEEIEVSSSALGLQHGGSRPSTLDILSSRGLLNHNMTEFPLEKSQVSRFPSNAGSGNSTAEILMHQSNAPVGSSASGKVHGAAPGSSGSYPPVEQGIMSPMHFSSASYDNLGLVVNASKERIKEPCSASPSVEHDGGTSNVLANANKMVQSGIPGNIMEMNMLRSAASSDTGKSSTSLAPGVSNMPFKEQHLKQLRAQCLIFLAFSSNKMAAPPNVELEAAKFLHKLIQESTDEPTKLARKLYVVLQHMRSSGKENSMSYQVISRAMETVINQHSIDMEALISSRLPLSGVTHMGDSSSTQFAGSSQTAATAKDSKAGMSESEMANSHPSSRPPVGPSGAGHDIYQGFVSCLGTKSLDHESPYSFETRSANSQSQERHNTSNRDKSNQNDGASGKVHGAAPGSSGSYPPVEQGIMSPMHFSSASYDNLGLVVNVNKERIKAPFSASPSVEHDGGTSNVLANANEMVQSGIPGNIMEMNVLRSAAPRDTGKSPTSLAPGVSNIPFKEQLLKQLRAQCLVFLAFRNGLMPEKLHLEMALGNFLQKEDGPQKELIDHKGKELSINDPNNIPEDTMLFGRLNNVRETERVACLSSTGLLPEANFSRESEDPNIMGDDLENGQQAGTACQPSSVMGISKQMKPEMINWTGIGIHNEAAKGSVPGSMFLHESVQERKDNAQSQSQILSDCNIGSRHADNHLPSFPSREHWKPISGMEAEHQTVMHVKDASVLMNNRRCIPDGCKAVLVDDMQKNGSPAVVETDQEEEVISLCTDLPPSPKYATLQKWVMEQKKRRFLIEQNWALKQQKTEQKIAACSEKLKRTMSASGLGRGRKRKNAAGHRSDPGWEHGIEVDAASKRVKCKSCNVTCSEGIYTLKHHLACSHQNVEPCPQVPEDIREKFMSLLRTKTLESQNKKRRMFDIGDDDSDEEVELLHAGPENKQKPYGLMDKFVVNKSRHQNQKTINQLYKKEERDDVCQTIARFFYTSAIPFNCVNNPIFPLMVKKIGDYGKGLVPPSCHEIRVTFLKKEVCETLQLLDKFKEQWKKTGCTIISDGWSDRKRRSICNFLVNSPNGTIFLSSLDTSNISKTSEKVFEMLDEVVEKVGVEHVVQVVTDNASNYKLAGEMLMDKRKSLFWMPCAAHCIDLMLEDFEKQIQLHRVTIKKGKRIVAYIYSRINLIHWMKEFTKGIELIRPADVSMCLKAAVPLIKVLRLVDSDEHPVMGFIHEAMDRAKEEIQSNFNNVFSCYDPIWTIIDRRWESQLHHPLHAAAYFLNPHPNFQPDAEVKIGLYKCLERMVPDADERVKIDLQIDTFKSARGLFGIQNAIMTRKKKSPADWWDSFGDECPELKRFAIRILSLTCSSSGCERNWSAFEMVHSKQRNRLHQKRMNDLVFVMYNLKLRQRHMNRQAIVNSLCLDDVPSDDEWITERESPTLPREGNWLSVLDRNARHGCDSDEDEVEALARNLEQACRDHISGEHNEVHEFVSFSLRNNDNGVQMKWALVKLFRERIVQQKFNVLLTTYEYLVNKHDRPKLSKLHWHYIIIDEGHRMKNSSSKLNADLKHYISSHRLLLTGAPLQNNLEELWHYLISCCQIFFNSSEDFSQWFNKPFESNGDNSPDQNLTIHDLVHDLICNSCIIPMQKGMEK</sequence>
<dbReference type="Gene3D" id="3.40.50.10810">
    <property type="entry name" value="Tandem AAA-ATPase domain"/>
    <property type="match status" value="1"/>
</dbReference>
<feature type="region of interest" description="Disordered" evidence="8">
    <location>
        <begin position="82"/>
        <end position="211"/>
    </location>
</feature>
<evidence type="ECO:0000256" key="2">
    <source>
        <dbReference type="ARBA" id="ARBA00022723"/>
    </source>
</evidence>
<dbReference type="GO" id="GO:0003677">
    <property type="term" value="F:DNA binding"/>
    <property type="evidence" value="ECO:0007669"/>
    <property type="project" value="UniProtKB-KW"/>
</dbReference>
<dbReference type="InterPro" id="IPR014978">
    <property type="entry name" value="Gln-Leu-Gln_QLQ"/>
</dbReference>
<feature type="compositionally biased region" description="Basic and acidic residues" evidence="8">
    <location>
        <begin position="651"/>
        <end position="663"/>
    </location>
</feature>
<dbReference type="PROSITE" id="PS51192">
    <property type="entry name" value="HELICASE_ATP_BIND_1"/>
    <property type="match status" value="1"/>
</dbReference>
<reference evidence="12" key="1">
    <citation type="journal article" date="2020" name="Nat. Commun.">
        <title>Genome assembly of wild tea tree DASZ reveals pedigree and selection history of tea varieties.</title>
        <authorList>
            <person name="Zhang W."/>
            <person name="Zhang Y."/>
            <person name="Qiu H."/>
            <person name="Guo Y."/>
            <person name="Wan H."/>
            <person name="Zhang X."/>
            <person name="Scossa F."/>
            <person name="Alseekh S."/>
            <person name="Zhang Q."/>
            <person name="Wang P."/>
            <person name="Xu L."/>
            <person name="Schmidt M.H."/>
            <person name="Jia X."/>
            <person name="Li D."/>
            <person name="Zhu A."/>
            <person name="Guo F."/>
            <person name="Chen W."/>
            <person name="Ni D."/>
            <person name="Usadel B."/>
            <person name="Fernie A.R."/>
            <person name="Wen W."/>
        </authorList>
    </citation>
    <scope>NUCLEOTIDE SEQUENCE [LARGE SCALE GENOMIC DNA]</scope>
    <source>
        <strain evidence="12">cv. G240</strain>
    </source>
</reference>
<keyword evidence="5" id="KW-0238">DNA-binding</keyword>
<dbReference type="GO" id="GO:0048731">
    <property type="term" value="P:system development"/>
    <property type="evidence" value="ECO:0007669"/>
    <property type="project" value="UniProtKB-ARBA"/>
</dbReference>
<dbReference type="GO" id="GO:0046983">
    <property type="term" value="F:protein dimerization activity"/>
    <property type="evidence" value="ECO:0007669"/>
    <property type="project" value="InterPro"/>
</dbReference>
<dbReference type="EMBL" id="JACBKZ010000015">
    <property type="protein sequence ID" value="KAF5931217.1"/>
    <property type="molecule type" value="Genomic_DNA"/>
</dbReference>
<feature type="region of interest" description="Disordered" evidence="8">
    <location>
        <begin position="345"/>
        <end position="367"/>
    </location>
</feature>
<dbReference type="SMART" id="SM00951">
    <property type="entry name" value="QLQ"/>
    <property type="match status" value="2"/>
</dbReference>
<feature type="region of interest" description="Disordered" evidence="8">
    <location>
        <begin position="1096"/>
        <end position="1118"/>
    </location>
</feature>
<dbReference type="GO" id="GO:0005634">
    <property type="term" value="C:nucleus"/>
    <property type="evidence" value="ECO:0007669"/>
    <property type="project" value="UniProtKB-SubCell"/>
</dbReference>
<evidence type="ECO:0000256" key="1">
    <source>
        <dbReference type="ARBA" id="ARBA00004123"/>
    </source>
</evidence>
<keyword evidence="4" id="KW-0862">Zinc</keyword>
<dbReference type="Pfam" id="PF04937">
    <property type="entry name" value="DUF659"/>
    <property type="match status" value="1"/>
</dbReference>
<evidence type="ECO:0000313" key="12">
    <source>
        <dbReference type="Proteomes" id="UP000593564"/>
    </source>
</evidence>
<dbReference type="PANTHER" id="PTHR32166">
    <property type="entry name" value="OSJNBA0013A04.12 PROTEIN"/>
    <property type="match status" value="1"/>
</dbReference>
<dbReference type="GO" id="GO:0005524">
    <property type="term" value="F:ATP binding"/>
    <property type="evidence" value="ECO:0007669"/>
    <property type="project" value="InterPro"/>
</dbReference>
<evidence type="ECO:0008006" key="13">
    <source>
        <dbReference type="Google" id="ProtNLM"/>
    </source>
</evidence>
<feature type="domain" description="Helicase ATP-binding" evidence="10">
    <location>
        <begin position="1767"/>
        <end position="1864"/>
    </location>
</feature>
<feature type="compositionally biased region" description="Polar residues" evidence="8">
    <location>
        <begin position="86"/>
        <end position="100"/>
    </location>
</feature>
<dbReference type="InterPro" id="IPR027417">
    <property type="entry name" value="P-loop_NTPase"/>
</dbReference>
<dbReference type="GO" id="GO:0006355">
    <property type="term" value="P:regulation of DNA-templated transcription"/>
    <property type="evidence" value="ECO:0007669"/>
    <property type="project" value="InterPro"/>
</dbReference>
<evidence type="ECO:0000256" key="6">
    <source>
        <dbReference type="ARBA" id="ARBA00023242"/>
    </source>
</evidence>
<keyword evidence="2" id="KW-0479">Metal-binding</keyword>
<dbReference type="InterPro" id="IPR000330">
    <property type="entry name" value="SNF2_N"/>
</dbReference>